<dbReference type="AlphaFoldDB" id="A0A6A3AWE5"/>
<dbReference type="CDD" id="cd02248">
    <property type="entry name" value="Peptidase_C1A"/>
    <property type="match status" value="1"/>
</dbReference>
<protein>
    <submittedName>
        <fullName evidence="9">Pentatricopeptide repeat-containing protein</fullName>
    </submittedName>
</protein>
<evidence type="ECO:0000256" key="5">
    <source>
        <dbReference type="ARBA" id="ARBA00023157"/>
    </source>
</evidence>
<dbReference type="InterPro" id="IPR039417">
    <property type="entry name" value="Peptidase_C1A_papain-like"/>
</dbReference>
<gene>
    <name evidence="9" type="ORF">F3Y22_tig00110386pilonHSYRG00028</name>
</gene>
<sequence length="303" mass="33913">MGNASFTLLLVCTLCLFSGVWCQHSCSVEYNADDMLERYQQWLIRHGQKYKNKNEWSLRFEIYKSNAQFIDCINSRNLSFKLIDNKFADMFNDEEHRLAKKGAVTGVKDQGNCGSCWAFSAVAAIEGINQIKTGKLTSLSEQELVDCDTNSFNKGCNGGHMIKAFEFIIKKGGIAADKSYPYTGKGDSCKDKESINNAATISGYKILPANMEKSLQVAVAEQPVSVAIDAGGYEFQFYHSGIFTGTCGYQLNHGAAVVGYGEDRHNKYWLVKNSWGTSWGESGYIRMQRQVSDEKALRYCYGY</sequence>
<dbReference type="Gene3D" id="3.90.70.10">
    <property type="entry name" value="Cysteine proteinases"/>
    <property type="match status" value="1"/>
</dbReference>
<feature type="chain" id="PRO_5025609292" evidence="6">
    <location>
        <begin position="23"/>
        <end position="303"/>
    </location>
</feature>
<dbReference type="InterPro" id="IPR025661">
    <property type="entry name" value="Pept_asp_AS"/>
</dbReference>
<dbReference type="InterPro" id="IPR013201">
    <property type="entry name" value="Prot_inhib_I29"/>
</dbReference>
<proteinExistence type="inferred from homology"/>
<evidence type="ECO:0000256" key="2">
    <source>
        <dbReference type="ARBA" id="ARBA00022670"/>
    </source>
</evidence>
<dbReference type="FunFam" id="3.90.70.10:FF:000332">
    <property type="entry name" value="Cathepsin L1"/>
    <property type="match status" value="1"/>
</dbReference>
<evidence type="ECO:0000313" key="9">
    <source>
        <dbReference type="EMBL" id="KAE8707212.1"/>
    </source>
</evidence>
<comment type="caution">
    <text evidence="9">The sequence shown here is derived from an EMBL/GenBank/DDBJ whole genome shotgun (WGS) entry which is preliminary data.</text>
</comment>
<dbReference type="Proteomes" id="UP000436088">
    <property type="component" value="Unassembled WGS sequence"/>
</dbReference>
<evidence type="ECO:0000313" key="10">
    <source>
        <dbReference type="Proteomes" id="UP000436088"/>
    </source>
</evidence>
<keyword evidence="2" id="KW-0645">Protease</keyword>
<keyword evidence="10" id="KW-1185">Reference proteome</keyword>
<dbReference type="SMART" id="SM00645">
    <property type="entry name" value="Pept_C1"/>
    <property type="match status" value="1"/>
</dbReference>
<dbReference type="GO" id="GO:0006508">
    <property type="term" value="P:proteolysis"/>
    <property type="evidence" value="ECO:0007669"/>
    <property type="project" value="UniProtKB-KW"/>
</dbReference>
<reference evidence="9" key="1">
    <citation type="submission" date="2019-09" db="EMBL/GenBank/DDBJ databases">
        <title>Draft genome information of white flower Hibiscus syriacus.</title>
        <authorList>
            <person name="Kim Y.-M."/>
        </authorList>
    </citation>
    <scope>NUCLEOTIDE SEQUENCE [LARGE SCALE GENOMIC DNA]</scope>
    <source>
        <strain evidence="9">YM2019G1</strain>
    </source>
</reference>
<feature type="signal peptide" evidence="6">
    <location>
        <begin position="1"/>
        <end position="22"/>
    </location>
</feature>
<dbReference type="EMBL" id="VEPZ02000965">
    <property type="protein sequence ID" value="KAE8707212.1"/>
    <property type="molecule type" value="Genomic_DNA"/>
</dbReference>
<keyword evidence="5" id="KW-1015">Disulfide bond</keyword>
<evidence type="ECO:0000256" key="4">
    <source>
        <dbReference type="ARBA" id="ARBA00022807"/>
    </source>
</evidence>
<keyword evidence="4" id="KW-0788">Thiol protease</keyword>
<dbReference type="SMART" id="SM00848">
    <property type="entry name" value="Inhibitor_I29"/>
    <property type="match status" value="1"/>
</dbReference>
<accession>A0A6A3AWE5</accession>
<dbReference type="Pfam" id="PF00112">
    <property type="entry name" value="Peptidase_C1"/>
    <property type="match status" value="1"/>
</dbReference>
<dbReference type="Pfam" id="PF08246">
    <property type="entry name" value="Inhibitor_I29"/>
    <property type="match status" value="1"/>
</dbReference>
<dbReference type="InterPro" id="IPR000668">
    <property type="entry name" value="Peptidase_C1A_C"/>
</dbReference>
<evidence type="ECO:0000259" key="8">
    <source>
        <dbReference type="SMART" id="SM00848"/>
    </source>
</evidence>
<dbReference type="PANTHER" id="PTHR12411">
    <property type="entry name" value="CYSTEINE PROTEASE FAMILY C1-RELATED"/>
    <property type="match status" value="1"/>
</dbReference>
<evidence type="ECO:0000256" key="3">
    <source>
        <dbReference type="ARBA" id="ARBA00022801"/>
    </source>
</evidence>
<evidence type="ECO:0000256" key="1">
    <source>
        <dbReference type="ARBA" id="ARBA00008455"/>
    </source>
</evidence>
<feature type="domain" description="Cathepsin propeptide inhibitor" evidence="8">
    <location>
        <begin position="39"/>
        <end position="95"/>
    </location>
</feature>
<dbReference type="PROSITE" id="PS00640">
    <property type="entry name" value="THIOL_PROTEASE_ASN"/>
    <property type="match status" value="1"/>
</dbReference>
<keyword evidence="3" id="KW-0378">Hydrolase</keyword>
<evidence type="ECO:0000256" key="6">
    <source>
        <dbReference type="SAM" id="SignalP"/>
    </source>
</evidence>
<dbReference type="InterPro" id="IPR038765">
    <property type="entry name" value="Papain-like_cys_pep_sf"/>
</dbReference>
<organism evidence="9 10">
    <name type="scientific">Hibiscus syriacus</name>
    <name type="common">Rose of Sharon</name>
    <dbReference type="NCBI Taxonomy" id="106335"/>
    <lineage>
        <taxon>Eukaryota</taxon>
        <taxon>Viridiplantae</taxon>
        <taxon>Streptophyta</taxon>
        <taxon>Embryophyta</taxon>
        <taxon>Tracheophyta</taxon>
        <taxon>Spermatophyta</taxon>
        <taxon>Magnoliopsida</taxon>
        <taxon>eudicotyledons</taxon>
        <taxon>Gunneridae</taxon>
        <taxon>Pentapetalae</taxon>
        <taxon>rosids</taxon>
        <taxon>malvids</taxon>
        <taxon>Malvales</taxon>
        <taxon>Malvaceae</taxon>
        <taxon>Malvoideae</taxon>
        <taxon>Hibiscus</taxon>
    </lineage>
</organism>
<comment type="similarity">
    <text evidence="1">Belongs to the peptidase C1 family.</text>
</comment>
<keyword evidence="6" id="KW-0732">Signal</keyword>
<dbReference type="InterPro" id="IPR013128">
    <property type="entry name" value="Peptidase_C1A"/>
</dbReference>
<dbReference type="GO" id="GO:0008234">
    <property type="term" value="F:cysteine-type peptidase activity"/>
    <property type="evidence" value="ECO:0007669"/>
    <property type="project" value="UniProtKB-KW"/>
</dbReference>
<dbReference type="PRINTS" id="PR00705">
    <property type="entry name" value="PAPAIN"/>
</dbReference>
<feature type="domain" description="Peptidase C1A papain C-terminal" evidence="7">
    <location>
        <begin position="92"/>
        <end position="303"/>
    </location>
</feature>
<dbReference type="SUPFAM" id="SSF54001">
    <property type="entry name" value="Cysteine proteinases"/>
    <property type="match status" value="1"/>
</dbReference>
<evidence type="ECO:0000259" key="7">
    <source>
        <dbReference type="SMART" id="SM00645"/>
    </source>
</evidence>
<dbReference type="PROSITE" id="PS00139">
    <property type="entry name" value="THIOL_PROTEASE_CYS"/>
    <property type="match status" value="1"/>
</dbReference>
<name>A0A6A3AWE5_HIBSY</name>
<dbReference type="InterPro" id="IPR000169">
    <property type="entry name" value="Pept_cys_AS"/>
</dbReference>